<dbReference type="GO" id="GO:0008270">
    <property type="term" value="F:zinc ion binding"/>
    <property type="evidence" value="ECO:0007669"/>
    <property type="project" value="UniProtKB-KW"/>
</dbReference>
<dbReference type="InterPro" id="IPR006595">
    <property type="entry name" value="CTLH_C"/>
</dbReference>
<dbReference type="Pfam" id="PF10607">
    <property type="entry name" value="CTLH"/>
    <property type="match status" value="1"/>
</dbReference>
<name>A0AAD4LSJ7_9AGAM</name>
<sequence length="1462" mass="166452">MTEGAGNTRKPHTTTTDEMDAALKELDKLQYLTSDSPSTNKSKTPAIQDSLNSLLQTLHAQKKRLEAGIASEAELETLAKTVESRKKEIDDRQKEIYNSLARYGKALDKVCLAFWCYDVRADGESMTQRFTTPLPTYEPLFASDDGQKALEHVIATHLLRTGRFSTAETFIQEFMVDLPAGRQTQFVDLYRILVALRNKDIKPALEWVEHNRDFLRSRSSSLEFYLHRSEYLRLLLKSNPSEQSKAIQYATKYLRPFFLTHTNEFKRLMACLIFLPKERMQKSPYEDLTSDTLHLDLENMFATEFSASLGMSKQPPLRVVGDIGGGGALAKIEKGRKIMRERKSEWSQSDELPIEIPLPPENRYHSVFACPVSKDQSTEQNPPMMMSCGHVVSKDSLQKLSKINGYTTTLGQRSAISDVSRSSALSAPELAKLTPDEVEFLDAVISRAPPSATTFIHIFKAYNDVISERGLDAENEVDYYKKLLKIGTLKGENWASKWRTVRAQNGYTEASIPSRSKPPLRKPIATPTPPSRVQTQTHLPLSKVAPDTPRPQSSTARLLQRLKTLQREEPIEPSDSAPDDLLSQTDITDAGTDSLLHAEPPPACGRSSSELTADNNNTLGLDIGATSTYPPSSTLVPSKATGWRWSERDLEIEKSVPFLTSTPPLPTHKLASRPTPASIVQKISNSLPINSTPRRPPADLRTPKQPVAYEDEVWNKIRVAQDEKTADRFRNAQLLQRCLDVWKQGHDWITTTTVQIAHARDTFVLRVAIHKWRAALQHQRERAAHADALANAYRQKATLERQKAAWRADMRTRMQTVRSLRDAALRRDAWAHWRRLYQSRLLQQRVEGKLRETEVLKGRADEFAATKEGKVVDRCWDSWRRAAELKSAERVIAERVGARIVRDSMVSWRQRTERTHSTTLPVKRFAFNRWRNSYGRILALERRADKQIARQEGALSASNIPECFGKLGKLGRGVCGVRRDLEATALAFAQRSQVHVASSTLRVWQKRFATKQGALAFAVQYANAQLQYRVLFNWRVQLRAHVKHFRQAKILEKFFVVRRAWKMWMERAVERGREKRLKEWDNGRAGKHFAGWREKALRQRRHRLSEQQVQSRANTRVLKDVLSHWTNRVIAVKLRELEVVQRRDKAIVLSAFCKWKKVCIRHVEELGLMESYQDVKREENMRRMFYKWLTAARKVRNRRAVLQERESEMQKIQLEAVWDKWRGRFQAEKLLPLSLPAVRFHASCVRAKFWKVWRDAMPRALQAKLARETDKKAVLSRALEKWLQMYRTKVALRAVARARQMRLPTSYKPALTHRSNPMPPRPRNPLPATPVRPPSPDAVAAASADETDAIQERPTQARARAAPITSHHLPSSPSRRTPLRPAVAAAAAAADASSARRPKLSYYIPPAPRSTDTTPAGLREPSPTRSAASQPPSTVAASEARASLWAELKVLRRRSRTPAPPP</sequence>
<dbReference type="GO" id="GO:0005634">
    <property type="term" value="C:nucleus"/>
    <property type="evidence" value="ECO:0007669"/>
    <property type="project" value="TreeGrafter"/>
</dbReference>
<dbReference type="PROSITE" id="PS50897">
    <property type="entry name" value="CTLH"/>
    <property type="match status" value="1"/>
</dbReference>
<feature type="compositionally biased region" description="Low complexity" evidence="7">
    <location>
        <begin position="1365"/>
        <end position="1395"/>
    </location>
</feature>
<comment type="subcellular location">
    <subcellularLocation>
        <location evidence="1">Cytoplasm</location>
    </subcellularLocation>
</comment>
<dbReference type="PANTHER" id="PTHR12170:SF3">
    <property type="entry name" value="GH10162P"/>
    <property type="match status" value="1"/>
</dbReference>
<reference evidence="10" key="1">
    <citation type="submission" date="2022-01" db="EMBL/GenBank/DDBJ databases">
        <title>Comparative genomics reveals a dynamic genome evolution in the ectomycorrhizal milk-cap (Lactarius) mushrooms.</title>
        <authorList>
            <consortium name="DOE Joint Genome Institute"/>
            <person name="Lebreton A."/>
            <person name="Tang N."/>
            <person name="Kuo A."/>
            <person name="LaButti K."/>
            <person name="Drula E."/>
            <person name="Barry K."/>
            <person name="Clum A."/>
            <person name="Lipzen A."/>
            <person name="Mousain D."/>
            <person name="Ng V."/>
            <person name="Wang R."/>
            <person name="Wang X."/>
            <person name="Dai Y."/>
            <person name="Henrissat B."/>
            <person name="Grigoriev I.V."/>
            <person name="Guerin-Laguette A."/>
            <person name="Yu F."/>
            <person name="Martin F.M."/>
        </authorList>
    </citation>
    <scope>NUCLEOTIDE SEQUENCE</scope>
    <source>
        <strain evidence="10">QP</strain>
    </source>
</reference>
<organism evidence="10 11">
    <name type="scientific">Lactarius akahatsu</name>
    <dbReference type="NCBI Taxonomy" id="416441"/>
    <lineage>
        <taxon>Eukaryota</taxon>
        <taxon>Fungi</taxon>
        <taxon>Dikarya</taxon>
        <taxon>Basidiomycota</taxon>
        <taxon>Agaricomycotina</taxon>
        <taxon>Agaricomycetes</taxon>
        <taxon>Russulales</taxon>
        <taxon>Russulaceae</taxon>
        <taxon>Lactarius</taxon>
    </lineage>
</organism>
<dbReference type="Proteomes" id="UP001201163">
    <property type="component" value="Unassembled WGS sequence"/>
</dbReference>
<protein>
    <submittedName>
        <fullName evidence="10">Uncharacterized protein</fullName>
    </submittedName>
</protein>
<feature type="zinc finger region" description="RING-Gid-type" evidence="6">
    <location>
        <begin position="370"/>
        <end position="417"/>
    </location>
</feature>
<feature type="compositionally biased region" description="Pro residues" evidence="7">
    <location>
        <begin position="1317"/>
        <end position="1336"/>
    </location>
</feature>
<comment type="caution">
    <text evidence="10">The sequence shown here is derived from an EMBL/GenBank/DDBJ whole genome shotgun (WGS) entry which is preliminary data.</text>
</comment>
<dbReference type="EMBL" id="JAKELL010000001">
    <property type="protein sequence ID" value="KAH9001065.1"/>
    <property type="molecule type" value="Genomic_DNA"/>
</dbReference>
<keyword evidence="2" id="KW-0963">Cytoplasm</keyword>
<dbReference type="PROSITE" id="PS51867">
    <property type="entry name" value="ZF_RING_GID"/>
    <property type="match status" value="1"/>
</dbReference>
<evidence type="ECO:0000256" key="1">
    <source>
        <dbReference type="ARBA" id="ARBA00004496"/>
    </source>
</evidence>
<evidence type="ECO:0000256" key="3">
    <source>
        <dbReference type="ARBA" id="ARBA00022723"/>
    </source>
</evidence>
<dbReference type="InterPro" id="IPR045098">
    <property type="entry name" value="Fyv10_fam"/>
</dbReference>
<dbReference type="PANTHER" id="PTHR12170">
    <property type="entry name" value="MACROPHAGE ERYTHROBLAST ATTACHER-RELATED"/>
    <property type="match status" value="1"/>
</dbReference>
<feature type="compositionally biased region" description="Polar residues" evidence="7">
    <location>
        <begin position="1423"/>
        <end position="1436"/>
    </location>
</feature>
<feature type="domain" description="RING-Gid-type" evidence="9">
    <location>
        <begin position="370"/>
        <end position="417"/>
    </location>
</feature>
<feature type="compositionally biased region" description="Polar residues" evidence="7">
    <location>
        <begin position="606"/>
        <end position="636"/>
    </location>
</feature>
<dbReference type="GO" id="GO:0034657">
    <property type="term" value="C:GID complex"/>
    <property type="evidence" value="ECO:0007669"/>
    <property type="project" value="TreeGrafter"/>
</dbReference>
<feature type="domain" description="CTLH" evidence="8">
    <location>
        <begin position="185"/>
        <end position="242"/>
    </location>
</feature>
<dbReference type="InterPro" id="IPR024964">
    <property type="entry name" value="CTLH/CRA"/>
</dbReference>
<dbReference type="GO" id="GO:0005737">
    <property type="term" value="C:cytoplasm"/>
    <property type="evidence" value="ECO:0007669"/>
    <property type="project" value="UniProtKB-SubCell"/>
</dbReference>
<evidence type="ECO:0000259" key="8">
    <source>
        <dbReference type="PROSITE" id="PS50897"/>
    </source>
</evidence>
<evidence type="ECO:0000256" key="5">
    <source>
        <dbReference type="ARBA" id="ARBA00022833"/>
    </source>
</evidence>
<keyword evidence="3" id="KW-0479">Metal-binding</keyword>
<gene>
    <name evidence="10" type="ORF">EDB92DRAFT_1811986</name>
</gene>
<accession>A0AAD4LSJ7</accession>
<keyword evidence="4 6" id="KW-0863">Zinc-finger</keyword>
<dbReference type="SMART" id="SM00668">
    <property type="entry name" value="CTLH"/>
    <property type="match status" value="1"/>
</dbReference>
<dbReference type="GO" id="GO:0043161">
    <property type="term" value="P:proteasome-mediated ubiquitin-dependent protein catabolic process"/>
    <property type="evidence" value="ECO:0007669"/>
    <property type="project" value="InterPro"/>
</dbReference>
<evidence type="ECO:0000313" key="10">
    <source>
        <dbReference type="EMBL" id="KAH9001065.1"/>
    </source>
</evidence>
<dbReference type="InterPro" id="IPR044063">
    <property type="entry name" value="ZF_RING_GID"/>
</dbReference>
<proteinExistence type="predicted"/>
<dbReference type="InterPro" id="IPR037683">
    <property type="entry name" value="Rmd5_dRing"/>
</dbReference>
<dbReference type="CDD" id="cd16652">
    <property type="entry name" value="dRING_Rmd5p-like"/>
    <property type="match status" value="1"/>
</dbReference>
<dbReference type="GO" id="GO:0061630">
    <property type="term" value="F:ubiquitin protein ligase activity"/>
    <property type="evidence" value="ECO:0007669"/>
    <property type="project" value="InterPro"/>
</dbReference>
<evidence type="ECO:0000259" key="9">
    <source>
        <dbReference type="PROSITE" id="PS51867"/>
    </source>
</evidence>
<evidence type="ECO:0000256" key="4">
    <source>
        <dbReference type="ARBA" id="ARBA00022771"/>
    </source>
</evidence>
<keyword evidence="5" id="KW-0862">Zinc</keyword>
<feature type="region of interest" description="Disordered" evidence="7">
    <location>
        <begin position="509"/>
        <end position="640"/>
    </location>
</feature>
<feature type="region of interest" description="Disordered" evidence="7">
    <location>
        <begin position="1305"/>
        <end position="1440"/>
    </location>
</feature>
<evidence type="ECO:0000256" key="7">
    <source>
        <dbReference type="SAM" id="MobiDB-lite"/>
    </source>
</evidence>
<evidence type="ECO:0000256" key="6">
    <source>
        <dbReference type="PROSITE-ProRule" id="PRU01215"/>
    </source>
</evidence>
<evidence type="ECO:0000313" key="11">
    <source>
        <dbReference type="Proteomes" id="UP001201163"/>
    </source>
</evidence>
<keyword evidence="11" id="KW-1185">Reference proteome</keyword>
<evidence type="ECO:0000256" key="2">
    <source>
        <dbReference type="ARBA" id="ARBA00022490"/>
    </source>
</evidence>